<evidence type="ECO:0000256" key="2">
    <source>
        <dbReference type="ARBA" id="ARBA00022801"/>
    </source>
</evidence>
<comment type="caution">
    <text evidence="4">The sequence shown here is derived from an EMBL/GenBank/DDBJ whole genome shotgun (WGS) entry which is preliminary data.</text>
</comment>
<dbReference type="InterPro" id="IPR002509">
    <property type="entry name" value="NODB_dom"/>
</dbReference>
<dbReference type="Gene3D" id="3.20.20.370">
    <property type="entry name" value="Glycoside hydrolase/deacetylase"/>
    <property type="match status" value="1"/>
</dbReference>
<evidence type="ECO:0000256" key="1">
    <source>
        <dbReference type="ARBA" id="ARBA00022723"/>
    </source>
</evidence>
<dbReference type="AlphaFoldDB" id="A0AAE3DU37"/>
<dbReference type="PANTHER" id="PTHR10587">
    <property type="entry name" value="GLYCOSYL TRANSFERASE-RELATED"/>
    <property type="match status" value="1"/>
</dbReference>
<feature type="domain" description="NodB homology" evidence="3">
    <location>
        <begin position="45"/>
        <end position="219"/>
    </location>
</feature>
<dbReference type="GO" id="GO:0016810">
    <property type="term" value="F:hydrolase activity, acting on carbon-nitrogen (but not peptide) bonds"/>
    <property type="evidence" value="ECO:0007669"/>
    <property type="project" value="InterPro"/>
</dbReference>
<keyword evidence="2" id="KW-0378">Hydrolase</keyword>
<dbReference type="InterPro" id="IPR011330">
    <property type="entry name" value="Glyco_hydro/deAcase_b/a-brl"/>
</dbReference>
<protein>
    <submittedName>
        <fullName evidence="4">Polysaccharide deacetylase family protein</fullName>
    </submittedName>
</protein>
<proteinExistence type="predicted"/>
<keyword evidence="5" id="KW-1185">Reference proteome</keyword>
<sequence length="227" mass="25221">MKAGKGYLILLTAVFLCAAAVWMSRDAVETVSEKNETESAEELAPRVAISFDDGPHKTYTPLLLDGLKERDVKATFFLIGENISGKEEIVRRMAEEGHLIGNHTYSHVKLSGMAPEAACEEIRKTSDLIQEITGKPAEYIRPPFGEWDKSLECGLTLFPVLWTVDTLDWTTENVSDVVRRGTEKVKDGDVILLHDCYASSVKAALEIIDTLKSRGFQFVTADELILE</sequence>
<dbReference type="Pfam" id="PF01522">
    <property type="entry name" value="Polysacc_deac_1"/>
    <property type="match status" value="1"/>
</dbReference>
<gene>
    <name evidence="4" type="ORF">LKD71_13220</name>
</gene>
<dbReference type="SUPFAM" id="SSF88713">
    <property type="entry name" value="Glycoside hydrolase/deacetylase"/>
    <property type="match status" value="1"/>
</dbReference>
<accession>A0AAE3DU37</accession>
<evidence type="ECO:0000259" key="3">
    <source>
        <dbReference type="PROSITE" id="PS51677"/>
    </source>
</evidence>
<dbReference type="GO" id="GO:0005975">
    <property type="term" value="P:carbohydrate metabolic process"/>
    <property type="evidence" value="ECO:0007669"/>
    <property type="project" value="InterPro"/>
</dbReference>
<dbReference type="InterPro" id="IPR050248">
    <property type="entry name" value="Polysacc_deacetylase_ArnD"/>
</dbReference>
<name>A0AAE3DU37_9FIRM</name>
<dbReference type="PANTHER" id="PTHR10587:SF133">
    <property type="entry name" value="CHITIN DEACETYLASE 1-RELATED"/>
    <property type="match status" value="1"/>
</dbReference>
<evidence type="ECO:0000313" key="4">
    <source>
        <dbReference type="EMBL" id="MCC2190746.1"/>
    </source>
</evidence>
<reference evidence="4 5" key="1">
    <citation type="submission" date="2021-10" db="EMBL/GenBank/DDBJ databases">
        <title>Anaerobic single-cell dispensing facilitates the cultivation of human gut bacteria.</title>
        <authorList>
            <person name="Afrizal A."/>
        </authorList>
    </citation>
    <scope>NUCLEOTIDE SEQUENCE [LARGE SCALE GENOMIC DNA]</scope>
    <source>
        <strain evidence="4 5">CLA-AA-H277</strain>
    </source>
</reference>
<evidence type="ECO:0000313" key="5">
    <source>
        <dbReference type="Proteomes" id="UP001197875"/>
    </source>
</evidence>
<dbReference type="CDD" id="cd10954">
    <property type="entry name" value="CE4_CtAXE_like"/>
    <property type="match status" value="1"/>
</dbReference>
<organism evidence="4 5">
    <name type="scientific">Fusicatenibacter faecihominis</name>
    <dbReference type="NCBI Taxonomy" id="2881276"/>
    <lineage>
        <taxon>Bacteria</taxon>
        <taxon>Bacillati</taxon>
        <taxon>Bacillota</taxon>
        <taxon>Clostridia</taxon>
        <taxon>Lachnospirales</taxon>
        <taxon>Lachnospiraceae</taxon>
        <taxon>Fusicatenibacter</taxon>
    </lineage>
</organism>
<dbReference type="GO" id="GO:0016020">
    <property type="term" value="C:membrane"/>
    <property type="evidence" value="ECO:0007669"/>
    <property type="project" value="TreeGrafter"/>
</dbReference>
<dbReference type="Proteomes" id="UP001197875">
    <property type="component" value="Unassembled WGS sequence"/>
</dbReference>
<dbReference type="GO" id="GO:0046872">
    <property type="term" value="F:metal ion binding"/>
    <property type="evidence" value="ECO:0007669"/>
    <property type="project" value="UniProtKB-KW"/>
</dbReference>
<keyword evidence="1" id="KW-0479">Metal-binding</keyword>
<dbReference type="RefSeq" id="WP_227615825.1">
    <property type="nucleotide sequence ID" value="NZ_JAJEPR010000027.1"/>
</dbReference>
<dbReference type="PROSITE" id="PS51677">
    <property type="entry name" value="NODB"/>
    <property type="match status" value="1"/>
</dbReference>
<dbReference type="EMBL" id="JAJEPR010000027">
    <property type="protein sequence ID" value="MCC2190746.1"/>
    <property type="molecule type" value="Genomic_DNA"/>
</dbReference>